<feature type="compositionally biased region" description="Basic and acidic residues" evidence="1">
    <location>
        <begin position="24"/>
        <end position="33"/>
    </location>
</feature>
<reference evidence="3 4" key="1">
    <citation type="submission" date="2021-02" db="EMBL/GenBank/DDBJ databases">
        <title>Lysobacter arenosi sp. nov., isolated from soil of gangwondo yeongwol, south Korea.</title>
        <authorList>
            <person name="Kim K.R."/>
            <person name="Kim K.H."/>
            <person name="Jeon C.O."/>
        </authorList>
    </citation>
    <scope>NUCLEOTIDE SEQUENCE [LARGE SCALE GENOMIC DNA]</scope>
    <source>
        <strain evidence="3 4">R7</strain>
    </source>
</reference>
<keyword evidence="4" id="KW-1185">Reference proteome</keyword>
<evidence type="ECO:0000313" key="4">
    <source>
        <dbReference type="Proteomes" id="UP000663400"/>
    </source>
</evidence>
<feature type="signal peptide" evidence="2">
    <location>
        <begin position="1"/>
        <end position="21"/>
    </location>
</feature>
<dbReference type="EMBL" id="CP071517">
    <property type="protein sequence ID" value="QSX74635.1"/>
    <property type="molecule type" value="Genomic_DNA"/>
</dbReference>
<dbReference type="InterPro" id="IPR021557">
    <property type="entry name" value="DUF3016"/>
</dbReference>
<evidence type="ECO:0000256" key="2">
    <source>
        <dbReference type="SAM" id="SignalP"/>
    </source>
</evidence>
<dbReference type="Pfam" id="PF11454">
    <property type="entry name" value="DUF3016"/>
    <property type="match status" value="1"/>
</dbReference>
<gene>
    <name evidence="3" type="ORF">HIV01_015880</name>
</gene>
<name>A0ABX7RA80_9GAMM</name>
<protein>
    <submittedName>
        <fullName evidence="3">DUF3016 domain-containing protein</fullName>
    </submittedName>
</protein>
<dbReference type="RefSeq" id="WP_200608988.1">
    <property type="nucleotide sequence ID" value="NZ_CP071517.1"/>
</dbReference>
<proteinExistence type="predicted"/>
<evidence type="ECO:0000256" key="1">
    <source>
        <dbReference type="SAM" id="MobiDB-lite"/>
    </source>
</evidence>
<feature type="region of interest" description="Disordered" evidence="1">
    <location>
        <begin position="24"/>
        <end position="51"/>
    </location>
</feature>
<feature type="chain" id="PRO_5045619774" evidence="2">
    <location>
        <begin position="22"/>
        <end position="186"/>
    </location>
</feature>
<dbReference type="Proteomes" id="UP000663400">
    <property type="component" value="Chromosome"/>
</dbReference>
<keyword evidence="2" id="KW-0732">Signal</keyword>
<accession>A0ABX7RA80</accession>
<evidence type="ECO:0000313" key="3">
    <source>
        <dbReference type="EMBL" id="QSX74635.1"/>
    </source>
</evidence>
<organism evidence="3 4">
    <name type="scientific">Lysobacter arenosi</name>
    <dbReference type="NCBI Taxonomy" id="2795387"/>
    <lineage>
        <taxon>Bacteria</taxon>
        <taxon>Pseudomonadati</taxon>
        <taxon>Pseudomonadota</taxon>
        <taxon>Gammaproteobacteria</taxon>
        <taxon>Lysobacterales</taxon>
        <taxon>Lysobacteraceae</taxon>
        <taxon>Lysobacter</taxon>
    </lineage>
</organism>
<sequence length="186" mass="20996">MNLRPALIAIALAIVSAGVPADARTRNVTDPDAPRALPEQGPVSVRWEDPSTFSDLRHSGNRYEARRGNWVEELAEHMRKSGEKRLAPGQRLDIDILDIRRAGMYEPWHGPDLDDTRIIRDIYPPRMTVSFRYTDADGRVLSQGERKLSDNGFMVGASPVNNNDILRYEKSMIDSWLTREIGAPQT</sequence>